<evidence type="ECO:0000313" key="2">
    <source>
        <dbReference type="Proteomes" id="UP001292094"/>
    </source>
</evidence>
<dbReference type="AlphaFoldDB" id="A0AAE1QL43"/>
<dbReference type="EMBL" id="JAWZYT010000168">
    <property type="protein sequence ID" value="KAK4327147.1"/>
    <property type="molecule type" value="Genomic_DNA"/>
</dbReference>
<organism evidence="1 2">
    <name type="scientific">Petrolisthes manimaculis</name>
    <dbReference type="NCBI Taxonomy" id="1843537"/>
    <lineage>
        <taxon>Eukaryota</taxon>
        <taxon>Metazoa</taxon>
        <taxon>Ecdysozoa</taxon>
        <taxon>Arthropoda</taxon>
        <taxon>Crustacea</taxon>
        <taxon>Multicrustacea</taxon>
        <taxon>Malacostraca</taxon>
        <taxon>Eumalacostraca</taxon>
        <taxon>Eucarida</taxon>
        <taxon>Decapoda</taxon>
        <taxon>Pleocyemata</taxon>
        <taxon>Anomura</taxon>
        <taxon>Galatheoidea</taxon>
        <taxon>Porcellanidae</taxon>
        <taxon>Petrolisthes</taxon>
    </lineage>
</organism>
<evidence type="ECO:0000313" key="1">
    <source>
        <dbReference type="EMBL" id="KAK4327147.1"/>
    </source>
</evidence>
<dbReference type="Proteomes" id="UP001292094">
    <property type="component" value="Unassembled WGS sequence"/>
</dbReference>
<keyword evidence="2" id="KW-1185">Reference proteome</keyword>
<dbReference type="InterPro" id="IPR012337">
    <property type="entry name" value="RNaseH-like_sf"/>
</dbReference>
<proteinExistence type="predicted"/>
<gene>
    <name evidence="1" type="ORF">Pmani_002376</name>
</gene>
<sequence length="267" mass="30767">MKTAFAMNRAKYGDKFHYELTRSRVSEQEKHNIKQRCYDFLHEAKNQLEKRLSHDIDTIGNLKYFDPKMCLNQLRKPFPSISATFDHLTDDITNASRKTSLLQIQYDKLLSVDWTQEFADGEVPSDAVTFWAYVHNYENAAGVKCFGELSQMVLYAHVLPLSNAFVERIFSYVTIIKSKIRNRLLLETMEAVVRIRSHLAGMQKCCKSFDVTNKMLSLFNSSMYTCQAKHAERTSTEPSTSAGSTAELHVTEQECQEDLEEVMKTVF</sequence>
<protein>
    <recommendedName>
        <fullName evidence="3">HAT C-terminal dimerisation domain-containing protein</fullName>
    </recommendedName>
</protein>
<name>A0AAE1QL43_9EUCA</name>
<accession>A0AAE1QL43</accession>
<reference evidence="1" key="1">
    <citation type="submission" date="2023-11" db="EMBL/GenBank/DDBJ databases">
        <title>Genome assemblies of two species of porcelain crab, Petrolisthes cinctipes and Petrolisthes manimaculis (Anomura: Porcellanidae).</title>
        <authorList>
            <person name="Angst P."/>
        </authorList>
    </citation>
    <scope>NUCLEOTIDE SEQUENCE</scope>
    <source>
        <strain evidence="1">PB745_02</strain>
        <tissue evidence="1">Gill</tissue>
    </source>
</reference>
<evidence type="ECO:0008006" key="3">
    <source>
        <dbReference type="Google" id="ProtNLM"/>
    </source>
</evidence>
<comment type="caution">
    <text evidence="1">The sequence shown here is derived from an EMBL/GenBank/DDBJ whole genome shotgun (WGS) entry which is preliminary data.</text>
</comment>
<dbReference type="SUPFAM" id="SSF53098">
    <property type="entry name" value="Ribonuclease H-like"/>
    <property type="match status" value="1"/>
</dbReference>